<dbReference type="InterPro" id="IPR051683">
    <property type="entry name" value="Enoyl-CoA_Hydratase/Isomerase"/>
</dbReference>
<dbReference type="STRING" id="2074.BG845_01882"/>
<dbReference type="Gene3D" id="3.90.226.10">
    <property type="entry name" value="2-enoyl-CoA Hydratase, Chain A, domain 1"/>
    <property type="match status" value="1"/>
</dbReference>
<dbReference type="OrthoDB" id="4608673at2"/>
<dbReference type="AlphaFoldDB" id="A0A1Y2N2Y4"/>
<dbReference type="InterPro" id="IPR029045">
    <property type="entry name" value="ClpP/crotonase-like_dom_sf"/>
</dbReference>
<dbReference type="NCBIfam" id="NF004796">
    <property type="entry name" value="PRK06144.1"/>
    <property type="match status" value="1"/>
</dbReference>
<keyword evidence="3" id="KW-1185">Reference proteome</keyword>
<accession>A0A1Y2N2Y4</accession>
<dbReference type="Proteomes" id="UP000194360">
    <property type="component" value="Unassembled WGS sequence"/>
</dbReference>
<dbReference type="EMBL" id="MIGB01000007">
    <property type="protein sequence ID" value="OSY41853.1"/>
    <property type="molecule type" value="Genomic_DNA"/>
</dbReference>
<comment type="caution">
    <text evidence="2">The sequence shown here is derived from an EMBL/GenBank/DDBJ whole genome shotgun (WGS) entry which is preliminary data.</text>
</comment>
<evidence type="ECO:0000313" key="2">
    <source>
        <dbReference type="EMBL" id="OSY41853.1"/>
    </source>
</evidence>
<organism evidence="2 3">
    <name type="scientific">Pseudonocardia autotrophica</name>
    <name type="common">Amycolata autotrophica</name>
    <name type="synonym">Nocardia autotrophica</name>
    <dbReference type="NCBI Taxonomy" id="2074"/>
    <lineage>
        <taxon>Bacteria</taxon>
        <taxon>Bacillati</taxon>
        <taxon>Actinomycetota</taxon>
        <taxon>Actinomycetes</taxon>
        <taxon>Pseudonocardiales</taxon>
        <taxon>Pseudonocardiaceae</taxon>
        <taxon>Pseudonocardia</taxon>
    </lineage>
</organism>
<dbReference type="GO" id="GO:0004300">
    <property type="term" value="F:enoyl-CoA hydratase activity"/>
    <property type="evidence" value="ECO:0007669"/>
    <property type="project" value="UniProtKB-EC"/>
</dbReference>
<protein>
    <submittedName>
        <fullName evidence="2">Putative enoyl-CoA hydratase echA8</fullName>
        <ecNumber evidence="2">4.2.1.17</ecNumber>
    </submittedName>
</protein>
<evidence type="ECO:0000256" key="1">
    <source>
        <dbReference type="ARBA" id="ARBA00005254"/>
    </source>
</evidence>
<gene>
    <name evidence="2" type="primary">echA8_6</name>
    <name evidence="2" type="ORF">BG845_01882</name>
</gene>
<proteinExistence type="inferred from homology"/>
<reference evidence="2 3" key="1">
    <citation type="submission" date="2016-09" db="EMBL/GenBank/DDBJ databases">
        <title>Pseudonocardia autotrophica DSM535, a candidate organism with high potential of specific P450 cytochromes.</title>
        <authorList>
            <person name="Grumaz C."/>
            <person name="Vainshtein Y."/>
            <person name="Kirstahler P."/>
            <person name="Sohn K."/>
        </authorList>
    </citation>
    <scope>NUCLEOTIDE SEQUENCE [LARGE SCALE GENOMIC DNA]</scope>
    <source>
        <strain evidence="2 3">DSM 535</strain>
    </source>
</reference>
<name>A0A1Y2N2Y4_PSEAH</name>
<comment type="similarity">
    <text evidence="1">Belongs to the enoyl-CoA hydratase/isomerase family.</text>
</comment>
<dbReference type="InterPro" id="IPR001753">
    <property type="entry name" value="Enoyl-CoA_hydra/iso"/>
</dbReference>
<dbReference type="RefSeq" id="WP_085912162.1">
    <property type="nucleotide sequence ID" value="NZ_AP018920.1"/>
</dbReference>
<dbReference type="SUPFAM" id="SSF52096">
    <property type="entry name" value="ClpP/crotonase"/>
    <property type="match status" value="1"/>
</dbReference>
<evidence type="ECO:0000313" key="3">
    <source>
        <dbReference type="Proteomes" id="UP000194360"/>
    </source>
</evidence>
<dbReference type="CDD" id="cd06558">
    <property type="entry name" value="crotonase-like"/>
    <property type="match status" value="1"/>
</dbReference>
<dbReference type="Pfam" id="PF00378">
    <property type="entry name" value="ECH_1"/>
    <property type="match status" value="1"/>
</dbReference>
<keyword evidence="2" id="KW-0456">Lyase</keyword>
<sequence>MSEDRVTHRRDGSVLWVELSNPRRRNALTWRMYDELQRLSTAANDDPDLRVVVVRGAGGSFAAGTDIGQFAGFRDGDDGIAYERRIGAVVEALLAVRVPVVGVVEGPAIGGGLSIAACCDVLVATEDARFGVPIARTLGNVITPATVHRLRDRLGAGRTMAMLLTATLLTADDAATAGFVHAVVPADELEAKVADVVGRIAAGAPLTLAALKELDRRVGGAAGLDPAEDLLSRVYGSEDFREGVAAFGERRSPQWRNR</sequence>
<dbReference type="PANTHER" id="PTHR42964:SF1">
    <property type="entry name" value="POLYKETIDE BIOSYNTHESIS ENOYL-COA HYDRATASE PKSH-RELATED"/>
    <property type="match status" value="1"/>
</dbReference>
<dbReference type="EC" id="4.2.1.17" evidence="2"/>
<dbReference type="PANTHER" id="PTHR42964">
    <property type="entry name" value="ENOYL-COA HYDRATASE"/>
    <property type="match status" value="1"/>
</dbReference>